<accession>A0A3E2VD36</accession>
<gene>
    <name evidence="2" type="ORF">DXA38_22165</name>
</gene>
<organism evidence="2 3">
    <name type="scientific">Clostridium innocuum</name>
    <dbReference type="NCBI Taxonomy" id="1522"/>
    <lineage>
        <taxon>Bacteria</taxon>
        <taxon>Bacillati</taxon>
        <taxon>Bacillota</taxon>
        <taxon>Clostridia</taxon>
        <taxon>Eubacteriales</taxon>
        <taxon>Clostridiaceae</taxon>
        <taxon>Clostridium</taxon>
    </lineage>
</organism>
<feature type="non-terminal residue" evidence="2">
    <location>
        <position position="2156"/>
    </location>
</feature>
<proteinExistence type="predicted"/>
<dbReference type="Gene3D" id="2.160.20.110">
    <property type="match status" value="1"/>
</dbReference>
<reference evidence="2 3" key="1">
    <citation type="submission" date="2018-08" db="EMBL/GenBank/DDBJ databases">
        <title>A genome reference for cultivated species of the human gut microbiota.</title>
        <authorList>
            <person name="Zou Y."/>
            <person name="Xue W."/>
            <person name="Luo G."/>
        </authorList>
    </citation>
    <scope>NUCLEOTIDE SEQUENCE [LARGE SCALE GENOMIC DNA]</scope>
    <source>
        <strain evidence="2 3">OF01-2LB</strain>
    </source>
</reference>
<feature type="non-terminal residue" evidence="2">
    <location>
        <position position="1"/>
    </location>
</feature>
<evidence type="ECO:0000259" key="1">
    <source>
        <dbReference type="PROSITE" id="PS50853"/>
    </source>
</evidence>
<feature type="domain" description="Fibronectin type-III" evidence="1">
    <location>
        <begin position="1333"/>
        <end position="1427"/>
    </location>
</feature>
<evidence type="ECO:0000313" key="2">
    <source>
        <dbReference type="EMBL" id="RGC08419.1"/>
    </source>
</evidence>
<comment type="caution">
    <text evidence="2">The sequence shown here is derived from an EMBL/GenBank/DDBJ whole genome shotgun (WGS) entry which is preliminary data.</text>
</comment>
<protein>
    <recommendedName>
        <fullName evidence="1">Fibronectin type-III domain-containing protein</fullName>
    </recommendedName>
</protein>
<dbReference type="InterPro" id="IPR013783">
    <property type="entry name" value="Ig-like_fold"/>
</dbReference>
<dbReference type="EMBL" id="QVEV01000081">
    <property type="protein sequence ID" value="RGC08419.1"/>
    <property type="molecule type" value="Genomic_DNA"/>
</dbReference>
<dbReference type="InterPro" id="IPR003961">
    <property type="entry name" value="FN3_dom"/>
</dbReference>
<dbReference type="Gene3D" id="2.60.40.10">
    <property type="entry name" value="Immunoglobulins"/>
    <property type="match status" value="2"/>
</dbReference>
<dbReference type="Gene3D" id="2.60.40.2700">
    <property type="match status" value="2"/>
</dbReference>
<dbReference type="PROSITE" id="PS50853">
    <property type="entry name" value="FN3"/>
    <property type="match status" value="1"/>
</dbReference>
<sequence length="2156" mass="234955">GSMHFTYANTGATNPIQGEKLIVQLDGVNTKEGTWTWTKVQNGVESNIANYFPQGEDSTYYMIPATEAVGTTYKVTFTPTEGFSGSITETSTEVQKYTKDQYDAPTVSPQRKTQTDTTLTFKMGEDADEGVVYEFQYGKENNEDAPTNKLVDTKAYKGADVTITGLDRNTTYYIWVRRAKDDNYEASAWCLLNLEMKTELTGILGYVSIDGIDTAGKELTASYNKANYIPSGDDTNGSWKWYRENNGSYVQITSGITNNKTISKYTPTGSDIGKKLKAVYTGAGDFKGDKEAVTSSIKKNVATDPEITTFTQISDIDNHLQTNVELNTKENVWYRVQKDTIPAPNAPEGTTESAMTAAGWTKVPSTNFQLIQDYEKAYFEANRVYTLYIVKQETADTQVSNVRSKSVELGPVTQSGTIAFTGNEVVGKTVSATLKDANNNKGTWKWYMSTTDCGTTGTDAAPSINDTAKWKQLASGYSPTIDSDTSTLTISEDMWKHYIKAEFVPNSDIGYGGESIKKMAATYVKKIYDEKISIKSDTKDGEGNDAAYSGTKVTATVENWIGNGDDLKGRFKMYINESSPTLHTNSTYNGNTMTTTEENWSQHNGKHIYAELTVPSNIALYVDVNLNAISSGKKYTSDQILYKYGTSIKNETDLKNFILGTDNYTNRGGTYVITNNISFTSSTKFTVPTTSFSGTLDGDGHVINYLPVYLFDNVKGTSSNYAVIKNLILKNANLTYSDKTKENVGVIARRLENYVKVNRVFAVDSNLASYGNVGFIAGSTGPDNGVDVNTVEISECGTVGGSVSYSGVGSLGGFVGFASSNKFYDNYSIGTIVYGHSAQSAGGYIGYGTRVGKDYVQRNYTASKVQQEAETSNAYSASGGIFGSVNTTNTTNIKNNFFDSNIMGQFIVNQSNAKATRGTAKTTQEMVGNGLKTSFSGTSAWVYKDGYYPLLSWLQDNKIANLYGATRMAFVSIDNATSSSNLAVGNLYGPVKIPNELQTKGFTYSTSSASVLKITAGGTILPVGAVGTTAKITIRYDDTENGGYATNTYDFTVKKKVNALNVNDVTVNGTTNPGKVLTANASGATTFQWYRRKAGTVSREAISGATNSTYTLKSSDIGYEINVDVGAPNYATMSSGFTAAVTSVRPDGLTTSEKSDNGVTVKANGISGADYEYAYAVSSSGDKIIAGHSTSDFKITGLSRNKDYWLYARVAGAADGSYEPSAWSEACKITTEKTDIEGPIKLNGVINAGSTLTASIADTNLQKGSWKIERTKDGTITPLTPKTSTDYGLTYELTDADAGSKIKITYSALADTDFDKSVSIETDPILKRSQEAPSQAPVEITAAKKDHSLQVQESVVEAGTTYEFGYRKSASEEIKPVSGGGVAADTPVTISGLERNTTYYIYVRRAGKDLYEPSGWSPAVQMTTDRSSVQDNTVTVSGTARVNQTLTFTASHKDDNTKDQTGMWVLERVGTDLSNTLLPTTTSADTHTITYKLVPEDSGYQIKASYIGTGDYKDECMATSTSIKNDSQTIGSVLPALGTVDEYSIGVKVSDSSDDIYEFGYKKDGDSTITPYPVTAAWGKEVSITPLIRDSAYTLYVRKATRTGYDASDWSSGITSRTLQSTLSGNITYTGTTGVEDTLEVTYEKGKYPYSGDDSKGSWQWKLDDVAVPAEKGGNSNKLYIEPVDGNPEVTVTYTAEEGSGFQGSVTRSFGRVFKKAYEVPKAPVVTADAEDDTREGSILKLESSEVDDVYYYLRLASNDNLPTLKAAKDVEQEGRLSDDRNNVERWLKAETSMEIRVPANRTYVVYAARLETNTNVASEINSTRGKLSAKEPLLRNPRTDGQIKESDSSVVWKTLQEKTLQYSLYGKAPTATWRYYVTKTPENAASWQNIDAELKALGRVDEVKDDVSYSTFEVPLKYTDYHLKATLTGVDDYSGQVEFITPDKLEGTLIKGNSSITHSATYSLLDILTAEYQGTDDKSGTFYWYRKKEGKDPVLVKKDAPGTTSSYQTQEADFECYIYAVYVAAPSGQFSGESITDSVYVDHKAAQNTPDAPQILQINGNSIQFKAPSNYNPKGMDKIPQVQVGYQKVKADGTAIDADITWQEEKDFEENWFRKLDRRSSYKLYARFLGTSVYAPSDISAASAIATTENELFDE</sequence>
<name>A0A3E2VD36_CLOIN</name>
<dbReference type="RefSeq" id="WP_181968939.1">
    <property type="nucleotide sequence ID" value="NZ_QVEV01000081.1"/>
</dbReference>
<dbReference type="Proteomes" id="UP000260025">
    <property type="component" value="Unassembled WGS sequence"/>
</dbReference>
<evidence type="ECO:0000313" key="3">
    <source>
        <dbReference type="Proteomes" id="UP000260025"/>
    </source>
</evidence>